<dbReference type="InterPro" id="IPR020449">
    <property type="entry name" value="Tscrpt_reg_AraC-type_HTH"/>
</dbReference>
<reference evidence="5 6" key="1">
    <citation type="submission" date="2019-12" db="EMBL/GenBank/DDBJ databases">
        <title>Complete genome sequence of Leuconostoc lactis strain AVN1 provides insights into metabolic potential.</title>
        <authorList>
            <person name="Besrour N."/>
            <person name="Najjari A."/>
            <person name="Fhoula I."/>
            <person name="Jaballah S."/>
            <person name="Klibi N."/>
            <person name="Ouzari H.I."/>
        </authorList>
    </citation>
    <scope>NUCLEOTIDE SEQUENCE [LARGE SCALE GENOMIC DNA]</scope>
    <source>
        <strain evidence="5 6">AVN1</strain>
    </source>
</reference>
<evidence type="ECO:0000313" key="6">
    <source>
        <dbReference type="Proteomes" id="UP000478636"/>
    </source>
</evidence>
<dbReference type="GO" id="GO:0043565">
    <property type="term" value="F:sequence-specific DNA binding"/>
    <property type="evidence" value="ECO:0007669"/>
    <property type="project" value="InterPro"/>
</dbReference>
<evidence type="ECO:0000256" key="1">
    <source>
        <dbReference type="ARBA" id="ARBA00023015"/>
    </source>
</evidence>
<organism evidence="5 6">
    <name type="scientific">Leuconostoc lactis</name>
    <dbReference type="NCBI Taxonomy" id="1246"/>
    <lineage>
        <taxon>Bacteria</taxon>
        <taxon>Bacillati</taxon>
        <taxon>Bacillota</taxon>
        <taxon>Bacilli</taxon>
        <taxon>Lactobacillales</taxon>
        <taxon>Lactobacillaceae</taxon>
        <taxon>Leuconostoc</taxon>
    </lineage>
</organism>
<dbReference type="PRINTS" id="PR00032">
    <property type="entry name" value="HTHARAC"/>
</dbReference>
<comment type="caution">
    <text evidence="5">The sequence shown here is derived from an EMBL/GenBank/DDBJ whole genome shotgun (WGS) entry which is preliminary data.</text>
</comment>
<accession>A0A6L7ABM4</accession>
<dbReference type="InterPro" id="IPR018060">
    <property type="entry name" value="HTH_AraC"/>
</dbReference>
<evidence type="ECO:0000256" key="2">
    <source>
        <dbReference type="ARBA" id="ARBA00023125"/>
    </source>
</evidence>
<name>A0A6L7ABM4_LEULA</name>
<protein>
    <submittedName>
        <fullName evidence="5">AraC family transcriptional regulator</fullName>
    </submittedName>
</protein>
<dbReference type="Pfam" id="PF12833">
    <property type="entry name" value="HTH_18"/>
    <property type="match status" value="1"/>
</dbReference>
<evidence type="ECO:0000259" key="4">
    <source>
        <dbReference type="PROSITE" id="PS01124"/>
    </source>
</evidence>
<dbReference type="AlphaFoldDB" id="A0A6L7ABM4"/>
<evidence type="ECO:0000256" key="3">
    <source>
        <dbReference type="ARBA" id="ARBA00023163"/>
    </source>
</evidence>
<dbReference type="GO" id="GO:0003700">
    <property type="term" value="F:DNA-binding transcription factor activity"/>
    <property type="evidence" value="ECO:0007669"/>
    <property type="project" value="InterPro"/>
</dbReference>
<dbReference type="Proteomes" id="UP000478636">
    <property type="component" value="Unassembled WGS sequence"/>
</dbReference>
<dbReference type="InterPro" id="IPR009057">
    <property type="entry name" value="Homeodomain-like_sf"/>
</dbReference>
<dbReference type="Gene3D" id="1.10.10.60">
    <property type="entry name" value="Homeodomain-like"/>
    <property type="match status" value="1"/>
</dbReference>
<proteinExistence type="predicted"/>
<keyword evidence="1" id="KW-0805">Transcription regulation</keyword>
<sequence>MINSNIPTGEIAYTLGFTDASHFSRVFKKFVGQTPKTVPTSTGSSCS</sequence>
<dbReference type="PROSITE" id="PS01124">
    <property type="entry name" value="HTH_ARAC_FAMILY_2"/>
    <property type="match status" value="1"/>
</dbReference>
<dbReference type="EMBL" id="WSZI01000016">
    <property type="protein sequence ID" value="MWN21528.1"/>
    <property type="molecule type" value="Genomic_DNA"/>
</dbReference>
<evidence type="ECO:0000313" key="5">
    <source>
        <dbReference type="EMBL" id="MWN21528.1"/>
    </source>
</evidence>
<feature type="domain" description="HTH araC/xylS-type" evidence="4">
    <location>
        <begin position="1"/>
        <end position="41"/>
    </location>
</feature>
<gene>
    <name evidence="5" type="ORF">GQS40_09640</name>
</gene>
<keyword evidence="2" id="KW-0238">DNA-binding</keyword>
<keyword evidence="3" id="KW-0804">Transcription</keyword>
<dbReference type="SUPFAM" id="SSF46689">
    <property type="entry name" value="Homeodomain-like"/>
    <property type="match status" value="1"/>
</dbReference>